<keyword evidence="5 6" id="KW-0687">Ribonucleoprotein</keyword>
<keyword evidence="2" id="KW-0699">rRNA-binding</keyword>
<dbReference type="InterPro" id="IPR047867">
    <property type="entry name" value="Ribosomal_uL22_bac/org-type"/>
</dbReference>
<protein>
    <recommendedName>
        <fullName evidence="7">50S ribosomal protein L22, chloroplastic</fullName>
    </recommendedName>
</protein>
<dbReference type="PANTHER" id="PTHR13501">
    <property type="entry name" value="CHLOROPLAST 50S RIBOSOMAL PROTEIN L22-RELATED"/>
    <property type="match status" value="1"/>
</dbReference>
<name>A0A385UK63_9EUGL</name>
<evidence type="ECO:0000256" key="2">
    <source>
        <dbReference type="ARBA" id="ARBA00022730"/>
    </source>
</evidence>
<evidence type="ECO:0000256" key="4">
    <source>
        <dbReference type="ARBA" id="ARBA00022980"/>
    </source>
</evidence>
<comment type="similarity">
    <text evidence="1 6">Belongs to the universal ribosomal protein uL22 family.</text>
</comment>
<evidence type="ECO:0000256" key="7">
    <source>
        <dbReference type="RuleBase" id="RU004009"/>
    </source>
</evidence>
<comment type="function">
    <text evidence="7">The globular domain of the protein is located near the polypeptide exit tunnel on the outside of the subunit, while an extended beta-hairpin is found that lines the wall of the exit tunnel in the center of the 70S ribosome.</text>
</comment>
<geneLocation type="chloroplast" evidence="8"/>
<dbReference type="GO" id="GO:0009507">
    <property type="term" value="C:chloroplast"/>
    <property type="evidence" value="ECO:0007669"/>
    <property type="project" value="UniProtKB-SubCell"/>
</dbReference>
<dbReference type="AlphaFoldDB" id="A0A385UK63"/>
<dbReference type="CDD" id="cd00336">
    <property type="entry name" value="Ribosomal_L22"/>
    <property type="match status" value="1"/>
</dbReference>
<dbReference type="GO" id="GO:0006412">
    <property type="term" value="P:translation"/>
    <property type="evidence" value="ECO:0007669"/>
    <property type="project" value="InterPro"/>
</dbReference>
<dbReference type="InterPro" id="IPR036394">
    <property type="entry name" value="Ribosomal_uL22_sf"/>
</dbReference>
<gene>
    <name evidence="8" type="primary">rpl22</name>
</gene>
<evidence type="ECO:0000256" key="3">
    <source>
        <dbReference type="ARBA" id="ARBA00022884"/>
    </source>
</evidence>
<dbReference type="NCBIfam" id="TIGR01044">
    <property type="entry name" value="rplV_bact"/>
    <property type="match status" value="1"/>
</dbReference>
<keyword evidence="4 6" id="KW-0689">Ribosomal protein</keyword>
<keyword evidence="3" id="KW-0694">RNA-binding</keyword>
<proteinExistence type="inferred from homology"/>
<comment type="subcellular location">
    <subcellularLocation>
        <location evidence="7">Plastid</location>
        <location evidence="7">Chloroplast</location>
    </subcellularLocation>
</comment>
<dbReference type="SUPFAM" id="SSF54843">
    <property type="entry name" value="Ribosomal protein L22"/>
    <property type="match status" value="1"/>
</dbReference>
<comment type="function">
    <text evidence="7">This protein binds specifically to 23S rRNA.</text>
</comment>
<keyword evidence="8" id="KW-0150">Chloroplast</keyword>
<reference evidence="8" key="1">
    <citation type="journal article" date="2018" name="J. Eukaryot. Microbiol.">
        <title>Intrageneric Variability Between the Chloroplast Genomes of Trachelomonas grandis and Trachelomonas volvocina and Phylogenomic Analysis of Phototrophic Euglenoids.</title>
        <authorList>
            <person name="Dabbagh N."/>
            <person name="Preisfeld A."/>
        </authorList>
    </citation>
    <scope>NUCLEOTIDE SEQUENCE</scope>
</reference>
<keyword evidence="8" id="KW-0934">Plastid</keyword>
<evidence type="ECO:0000256" key="1">
    <source>
        <dbReference type="ARBA" id="ARBA00009451"/>
    </source>
</evidence>
<evidence type="ECO:0000256" key="6">
    <source>
        <dbReference type="RuleBase" id="RU004005"/>
    </source>
</evidence>
<dbReference type="GO" id="GO:0019843">
    <property type="term" value="F:rRNA binding"/>
    <property type="evidence" value="ECO:0007669"/>
    <property type="project" value="UniProtKB-KW"/>
</dbReference>
<dbReference type="GO" id="GO:0022625">
    <property type="term" value="C:cytosolic large ribosomal subunit"/>
    <property type="evidence" value="ECO:0007669"/>
    <property type="project" value="TreeGrafter"/>
</dbReference>
<dbReference type="GO" id="GO:0003735">
    <property type="term" value="F:structural constituent of ribosome"/>
    <property type="evidence" value="ECO:0007669"/>
    <property type="project" value="InterPro"/>
</dbReference>
<evidence type="ECO:0000313" key="8">
    <source>
        <dbReference type="EMBL" id="AYB71478.1"/>
    </source>
</evidence>
<evidence type="ECO:0000256" key="5">
    <source>
        <dbReference type="ARBA" id="ARBA00023274"/>
    </source>
</evidence>
<dbReference type="Gene3D" id="3.90.470.10">
    <property type="entry name" value="Ribosomal protein L22/L17"/>
    <property type="match status" value="1"/>
</dbReference>
<dbReference type="EMBL" id="MH285877">
    <property type="protein sequence ID" value="AYB71478.1"/>
    <property type="molecule type" value="Genomic_DNA"/>
</dbReference>
<sequence length="112" mass="13072">MTNLINFESSIRIRYVRISPFKLRRVLNIIRGRNYIYALLVLTYMPYKSCKIILNAINSAVSNLKMRSNVLNSKIFIAEARADCGNFLKRFRSHAQGRIFPIKKRVSHIIIV</sequence>
<dbReference type="PANTHER" id="PTHR13501:SF8">
    <property type="entry name" value="LARGE RIBOSOMAL SUBUNIT PROTEIN UL22M"/>
    <property type="match status" value="1"/>
</dbReference>
<dbReference type="InterPro" id="IPR005727">
    <property type="entry name" value="Ribosomal_uL22_bac/chlpt-type"/>
</dbReference>
<dbReference type="InterPro" id="IPR001063">
    <property type="entry name" value="Ribosomal_uL22"/>
</dbReference>
<organism evidence="8">
    <name type="scientific">Trachelomonas grandis</name>
    <dbReference type="NCBI Taxonomy" id="215769"/>
    <lineage>
        <taxon>Eukaryota</taxon>
        <taxon>Discoba</taxon>
        <taxon>Euglenozoa</taxon>
        <taxon>Euglenida</taxon>
        <taxon>Spirocuta</taxon>
        <taxon>Euglenophyceae</taxon>
        <taxon>Euglenales</taxon>
        <taxon>Euglenaceae</taxon>
        <taxon>Trachelomonas</taxon>
    </lineage>
</organism>
<accession>A0A385UK63</accession>
<dbReference type="Pfam" id="PF00237">
    <property type="entry name" value="Ribosomal_L22"/>
    <property type="match status" value="1"/>
</dbReference>